<evidence type="ECO:0000313" key="2">
    <source>
        <dbReference type="EMBL" id="GAA2429238.1"/>
    </source>
</evidence>
<dbReference type="CDD" id="cd02440">
    <property type="entry name" value="AdoMet_MTases"/>
    <property type="match status" value="1"/>
</dbReference>
<dbReference type="Gene3D" id="3.40.50.150">
    <property type="entry name" value="Vaccinia Virus protein VP39"/>
    <property type="match status" value="1"/>
</dbReference>
<gene>
    <name evidence="2" type="ORF">GCM10010191_48230</name>
</gene>
<dbReference type="NCBIfam" id="TIGR01444">
    <property type="entry name" value="fkbM_fam"/>
    <property type="match status" value="1"/>
</dbReference>
<dbReference type="RefSeq" id="WP_344591789.1">
    <property type="nucleotide sequence ID" value="NZ_BAAARW010000019.1"/>
</dbReference>
<organism evidence="2 3">
    <name type="scientific">Actinomadura vinacea</name>
    <dbReference type="NCBI Taxonomy" id="115336"/>
    <lineage>
        <taxon>Bacteria</taxon>
        <taxon>Bacillati</taxon>
        <taxon>Actinomycetota</taxon>
        <taxon>Actinomycetes</taxon>
        <taxon>Streptosporangiales</taxon>
        <taxon>Thermomonosporaceae</taxon>
        <taxon>Actinomadura</taxon>
    </lineage>
</organism>
<sequence>MGDVSLVSLDDEFRFYTPTDPAGDYLELKWIFREVFEEDMYRAMFAEVPPDGVVLDVGANVGLFTLLLKRERPNAVVHAFEPAPDCVEALRRNVDLQGLSDVTVHPVGIGAEGRSSVPFTYYPRASGNSTRYPEQKKNYGHGLLKESSTIEVEVQTLSAVLARCPELARIDLLKIDVEGAEEDVLLGLAEADWKKVNALVIEVEDLDGRLGRIESLLAAQGFSTTREYVPMVPKEHRLFIVRATRPPA</sequence>
<dbReference type="InterPro" id="IPR029063">
    <property type="entry name" value="SAM-dependent_MTases_sf"/>
</dbReference>
<dbReference type="Proteomes" id="UP001501231">
    <property type="component" value="Unassembled WGS sequence"/>
</dbReference>
<accession>A0ABN3JGM6</accession>
<comment type="caution">
    <text evidence="2">The sequence shown here is derived from an EMBL/GenBank/DDBJ whole genome shotgun (WGS) entry which is preliminary data.</text>
</comment>
<name>A0ABN3JGM6_9ACTN</name>
<dbReference type="PANTHER" id="PTHR34203:SF15">
    <property type="entry name" value="SLL1173 PROTEIN"/>
    <property type="match status" value="1"/>
</dbReference>
<evidence type="ECO:0000313" key="3">
    <source>
        <dbReference type="Proteomes" id="UP001501231"/>
    </source>
</evidence>
<dbReference type="EMBL" id="BAAARW010000019">
    <property type="protein sequence ID" value="GAA2429238.1"/>
    <property type="molecule type" value="Genomic_DNA"/>
</dbReference>
<dbReference type="Pfam" id="PF05050">
    <property type="entry name" value="Methyltransf_21"/>
    <property type="match status" value="1"/>
</dbReference>
<proteinExistence type="predicted"/>
<keyword evidence="3" id="KW-1185">Reference proteome</keyword>
<dbReference type="PANTHER" id="PTHR34203">
    <property type="entry name" value="METHYLTRANSFERASE, FKBM FAMILY PROTEIN"/>
    <property type="match status" value="1"/>
</dbReference>
<dbReference type="InterPro" id="IPR052514">
    <property type="entry name" value="SAM-dependent_MTase"/>
</dbReference>
<protein>
    <recommendedName>
        <fullName evidence="1">Methyltransferase FkbM domain-containing protein</fullName>
    </recommendedName>
</protein>
<dbReference type="InterPro" id="IPR006342">
    <property type="entry name" value="FkbM_mtfrase"/>
</dbReference>
<dbReference type="SUPFAM" id="SSF53335">
    <property type="entry name" value="S-adenosyl-L-methionine-dependent methyltransferases"/>
    <property type="match status" value="1"/>
</dbReference>
<evidence type="ECO:0000259" key="1">
    <source>
        <dbReference type="Pfam" id="PF05050"/>
    </source>
</evidence>
<reference evidence="2 3" key="1">
    <citation type="journal article" date="2019" name="Int. J. Syst. Evol. Microbiol.">
        <title>The Global Catalogue of Microorganisms (GCM) 10K type strain sequencing project: providing services to taxonomists for standard genome sequencing and annotation.</title>
        <authorList>
            <consortium name="The Broad Institute Genomics Platform"/>
            <consortium name="The Broad Institute Genome Sequencing Center for Infectious Disease"/>
            <person name="Wu L."/>
            <person name="Ma J."/>
        </authorList>
    </citation>
    <scope>NUCLEOTIDE SEQUENCE [LARGE SCALE GENOMIC DNA]</scope>
    <source>
        <strain evidence="2 3">JCM 3325</strain>
    </source>
</reference>
<feature type="domain" description="Methyltransferase FkbM" evidence="1">
    <location>
        <begin position="56"/>
        <end position="222"/>
    </location>
</feature>